<gene>
    <name evidence="1" type="ORF">NP233_g12433</name>
</gene>
<dbReference type="Proteomes" id="UP001213000">
    <property type="component" value="Unassembled WGS sequence"/>
</dbReference>
<reference evidence="1" key="1">
    <citation type="submission" date="2022-07" db="EMBL/GenBank/DDBJ databases">
        <title>Genome Sequence of Leucocoprinus birnbaumii.</title>
        <authorList>
            <person name="Buettner E."/>
        </authorList>
    </citation>
    <scope>NUCLEOTIDE SEQUENCE</scope>
    <source>
        <strain evidence="1">VT141</strain>
    </source>
</reference>
<evidence type="ECO:0000313" key="1">
    <source>
        <dbReference type="EMBL" id="KAJ3554381.1"/>
    </source>
</evidence>
<sequence length="259" mass="29975">MFPAPKPRSFARDELVRILNGMDISLLADTKLNRDKLYSKLCKGLDAAQRYRRVFPCNNVDPLDYQLWPKGRRLAPFFQRNQKPGDHWMKSLPSNKIPNIQNLPVAHEKLFVKMIEQIDDMSDDWDSQNRHLSFMLRDDDTLRIIFLRILSVHEVTQHIPLVFVGYMVVTGLDKIDYDRLLDEYTGMGEGVDMYYVTALEQDLFLHLLSLNQKHMSPRVKLPPGPHSHKLDLSFLMPITKLSKGDIVRLSRNSGCLVAS</sequence>
<evidence type="ECO:0000313" key="2">
    <source>
        <dbReference type="Proteomes" id="UP001213000"/>
    </source>
</evidence>
<proteinExistence type="predicted"/>
<name>A0AAD5YQ03_9AGAR</name>
<dbReference type="EMBL" id="JANIEX010001795">
    <property type="protein sequence ID" value="KAJ3554381.1"/>
    <property type="molecule type" value="Genomic_DNA"/>
</dbReference>
<accession>A0AAD5YQ03</accession>
<keyword evidence="2" id="KW-1185">Reference proteome</keyword>
<organism evidence="1 2">
    <name type="scientific">Leucocoprinus birnbaumii</name>
    <dbReference type="NCBI Taxonomy" id="56174"/>
    <lineage>
        <taxon>Eukaryota</taxon>
        <taxon>Fungi</taxon>
        <taxon>Dikarya</taxon>
        <taxon>Basidiomycota</taxon>
        <taxon>Agaricomycotina</taxon>
        <taxon>Agaricomycetes</taxon>
        <taxon>Agaricomycetidae</taxon>
        <taxon>Agaricales</taxon>
        <taxon>Agaricineae</taxon>
        <taxon>Agaricaceae</taxon>
        <taxon>Leucocoprinus</taxon>
    </lineage>
</organism>
<comment type="caution">
    <text evidence="1">The sequence shown here is derived from an EMBL/GenBank/DDBJ whole genome shotgun (WGS) entry which is preliminary data.</text>
</comment>
<protein>
    <submittedName>
        <fullName evidence="1">Uncharacterized protein</fullName>
    </submittedName>
</protein>
<dbReference type="AlphaFoldDB" id="A0AAD5YQ03"/>